<dbReference type="InterPro" id="IPR007387">
    <property type="entry name" value="TRAP_DctQ"/>
</dbReference>
<keyword evidence="13" id="KW-1185">Reference proteome</keyword>
<feature type="transmembrane region" description="Helical" evidence="10">
    <location>
        <begin position="129"/>
        <end position="150"/>
    </location>
</feature>
<comment type="caution">
    <text evidence="12">The sequence shown here is derived from an EMBL/GenBank/DDBJ whole genome shotgun (WGS) entry which is preliminary data.</text>
</comment>
<evidence type="ECO:0000313" key="12">
    <source>
        <dbReference type="EMBL" id="MDV6262731.1"/>
    </source>
</evidence>
<gene>
    <name evidence="12" type="ORF">R3P96_15440</name>
</gene>
<feature type="region of interest" description="Disordered" evidence="9">
    <location>
        <begin position="164"/>
        <end position="183"/>
    </location>
</feature>
<dbReference type="InterPro" id="IPR055348">
    <property type="entry name" value="DctQ"/>
</dbReference>
<dbReference type="PANTHER" id="PTHR35011:SF4">
    <property type="entry name" value="SLL1102 PROTEIN"/>
    <property type="match status" value="1"/>
</dbReference>
<dbReference type="PANTHER" id="PTHR35011">
    <property type="entry name" value="2,3-DIKETO-L-GULONATE TRAP TRANSPORTER SMALL PERMEASE PROTEIN YIAM"/>
    <property type="match status" value="1"/>
</dbReference>
<evidence type="ECO:0000256" key="3">
    <source>
        <dbReference type="ARBA" id="ARBA00022475"/>
    </source>
</evidence>
<evidence type="ECO:0000259" key="11">
    <source>
        <dbReference type="Pfam" id="PF04290"/>
    </source>
</evidence>
<feature type="transmembrane region" description="Helical" evidence="10">
    <location>
        <begin position="50"/>
        <end position="67"/>
    </location>
</feature>
<evidence type="ECO:0000256" key="9">
    <source>
        <dbReference type="SAM" id="MobiDB-lite"/>
    </source>
</evidence>
<keyword evidence="2" id="KW-0813">Transport</keyword>
<sequence length="183" mass="20334">MNTSLSDRMFKFVEIPAVVGLLAMMVHTVANALCRTVFDEPIGGTLERVQYWYMPLIVLLGFVIAMQRGEHVWADMFFSRFPDASKRYVASSASVICAVVCLLTAIYSFGHAQHNRNIELTAGLTDIAAWPLTYLVPLAFGVFGVQYLLLASHQLRNNAIDDSESTVAVEPESDTITEKEKAR</sequence>
<feature type="transmembrane region" description="Helical" evidence="10">
    <location>
        <begin position="88"/>
        <end position="109"/>
    </location>
</feature>
<keyword evidence="7 10" id="KW-0472">Membrane</keyword>
<dbReference type="Proteomes" id="UP001185755">
    <property type="component" value="Unassembled WGS sequence"/>
</dbReference>
<evidence type="ECO:0000256" key="5">
    <source>
        <dbReference type="ARBA" id="ARBA00022692"/>
    </source>
</evidence>
<feature type="transmembrane region" description="Helical" evidence="10">
    <location>
        <begin position="12"/>
        <end position="30"/>
    </location>
</feature>
<dbReference type="Pfam" id="PF04290">
    <property type="entry name" value="DctQ"/>
    <property type="match status" value="1"/>
</dbReference>
<dbReference type="EMBL" id="JAWLJX010000004">
    <property type="protein sequence ID" value="MDV6262731.1"/>
    <property type="molecule type" value="Genomic_DNA"/>
</dbReference>
<accession>A0ABU4BET8</accession>
<keyword evidence="3" id="KW-1003">Cell membrane</keyword>
<keyword evidence="4" id="KW-0997">Cell inner membrane</keyword>
<keyword evidence="5 10" id="KW-0812">Transmembrane</keyword>
<protein>
    <submittedName>
        <fullName evidence="12">TRAP transporter small permease</fullName>
    </submittedName>
</protein>
<evidence type="ECO:0000256" key="2">
    <source>
        <dbReference type="ARBA" id="ARBA00022448"/>
    </source>
</evidence>
<reference evidence="12 13" key="1">
    <citation type="submission" date="2023-10" db="EMBL/GenBank/DDBJ databases">
        <title>Development of a sustainable strategy for remediation of hydrocarbon-contaminated territories based on the waste exchange concept.</title>
        <authorList>
            <person name="Krivoruchko A."/>
        </authorList>
    </citation>
    <scope>NUCLEOTIDE SEQUENCE [LARGE SCALE GENOMIC DNA]</scope>
    <source>
        <strain evidence="12 13">IEGM 1323</strain>
    </source>
</reference>
<comment type="similarity">
    <text evidence="8">Belongs to the TRAP transporter small permease family.</text>
</comment>
<name>A0ABU4BET8_9NOCA</name>
<evidence type="ECO:0000256" key="6">
    <source>
        <dbReference type="ARBA" id="ARBA00022989"/>
    </source>
</evidence>
<evidence type="ECO:0000256" key="10">
    <source>
        <dbReference type="SAM" id="Phobius"/>
    </source>
</evidence>
<dbReference type="RefSeq" id="WP_317565052.1">
    <property type="nucleotide sequence ID" value="NZ_JAWLJX010000004.1"/>
</dbReference>
<evidence type="ECO:0000256" key="4">
    <source>
        <dbReference type="ARBA" id="ARBA00022519"/>
    </source>
</evidence>
<keyword evidence="6 10" id="KW-1133">Transmembrane helix</keyword>
<organism evidence="12 13">
    <name type="scientific">Rhodococcoides yunnanense</name>
    <dbReference type="NCBI Taxonomy" id="278209"/>
    <lineage>
        <taxon>Bacteria</taxon>
        <taxon>Bacillati</taxon>
        <taxon>Actinomycetota</taxon>
        <taxon>Actinomycetes</taxon>
        <taxon>Mycobacteriales</taxon>
        <taxon>Nocardiaceae</taxon>
        <taxon>Rhodococcoides</taxon>
    </lineage>
</organism>
<evidence type="ECO:0000256" key="1">
    <source>
        <dbReference type="ARBA" id="ARBA00004429"/>
    </source>
</evidence>
<proteinExistence type="inferred from homology"/>
<evidence type="ECO:0000313" key="13">
    <source>
        <dbReference type="Proteomes" id="UP001185755"/>
    </source>
</evidence>
<feature type="domain" description="Tripartite ATP-independent periplasmic transporters DctQ component" evidence="11">
    <location>
        <begin position="24"/>
        <end position="155"/>
    </location>
</feature>
<evidence type="ECO:0000256" key="8">
    <source>
        <dbReference type="ARBA" id="ARBA00038436"/>
    </source>
</evidence>
<comment type="subcellular location">
    <subcellularLocation>
        <location evidence="1">Cell inner membrane</location>
        <topology evidence="1">Multi-pass membrane protein</topology>
    </subcellularLocation>
</comment>
<evidence type="ECO:0000256" key="7">
    <source>
        <dbReference type="ARBA" id="ARBA00023136"/>
    </source>
</evidence>